<dbReference type="EMBL" id="HBKO01026441">
    <property type="protein sequence ID" value="CAE2235887.1"/>
    <property type="molecule type" value="Transcribed_RNA"/>
</dbReference>
<dbReference type="AlphaFoldDB" id="A0A7S4IPW6"/>
<reference evidence="7" key="1">
    <citation type="submission" date="2021-01" db="EMBL/GenBank/DDBJ databases">
        <authorList>
            <person name="Corre E."/>
            <person name="Pelletier E."/>
            <person name="Niang G."/>
            <person name="Scheremetjew M."/>
            <person name="Finn R."/>
            <person name="Kale V."/>
            <person name="Holt S."/>
            <person name="Cochrane G."/>
            <person name="Meng A."/>
            <person name="Brown T."/>
            <person name="Cohen L."/>
        </authorList>
    </citation>
    <scope>NUCLEOTIDE SEQUENCE</scope>
    <source>
        <strain evidence="7">UIO037</strain>
    </source>
</reference>
<evidence type="ECO:0000313" key="7">
    <source>
        <dbReference type="EMBL" id="CAE2235887.1"/>
    </source>
</evidence>
<dbReference type="GO" id="GO:0035082">
    <property type="term" value="P:axoneme assembly"/>
    <property type="evidence" value="ECO:0007669"/>
    <property type="project" value="TreeGrafter"/>
</dbReference>
<protein>
    <submittedName>
        <fullName evidence="7">Uncharacterized protein</fullName>
    </submittedName>
</protein>
<dbReference type="GO" id="GO:0001534">
    <property type="term" value="C:radial spoke"/>
    <property type="evidence" value="ECO:0007669"/>
    <property type="project" value="InterPro"/>
</dbReference>
<keyword evidence="2" id="KW-0963">Cytoplasm</keyword>
<evidence type="ECO:0000256" key="3">
    <source>
        <dbReference type="ARBA" id="ARBA00023069"/>
    </source>
</evidence>
<dbReference type="PANTHER" id="PTHR13159">
    <property type="entry name" value="RADIAL SPOKEHEAD-RELATED"/>
    <property type="match status" value="1"/>
</dbReference>
<dbReference type="PANTHER" id="PTHR13159:SF0">
    <property type="entry name" value="RADIAL SPOKE HEAD 6 HOMOLOG A"/>
    <property type="match status" value="1"/>
</dbReference>
<dbReference type="GO" id="GO:0060294">
    <property type="term" value="P:cilium movement involved in cell motility"/>
    <property type="evidence" value="ECO:0007669"/>
    <property type="project" value="InterPro"/>
</dbReference>
<evidence type="ECO:0000256" key="2">
    <source>
        <dbReference type="ARBA" id="ARBA00022490"/>
    </source>
</evidence>
<keyword evidence="3" id="KW-0969">Cilium</keyword>
<keyword evidence="5" id="KW-0966">Cell projection</keyword>
<feature type="region of interest" description="Disordered" evidence="6">
    <location>
        <begin position="311"/>
        <end position="330"/>
    </location>
</feature>
<evidence type="ECO:0000256" key="5">
    <source>
        <dbReference type="ARBA" id="ARBA00023273"/>
    </source>
</evidence>
<evidence type="ECO:0000256" key="6">
    <source>
        <dbReference type="SAM" id="MobiDB-lite"/>
    </source>
</evidence>
<gene>
    <name evidence="7" type="ORF">CPOL0286_LOCUS12095</name>
</gene>
<keyword evidence="4" id="KW-0206">Cytoskeleton</keyword>
<proteinExistence type="predicted"/>
<sequence length="445" mass="47717">MLAAKAYLQEPNADGVSLYGHLTEVLANVLENGAADALGSLEAVSMRAKDVHFTADSAKALPMPTPDLKGSGNAWHATSNVLLQTTAPQDGEEAGDLSNPNLLDDMICFASAGMGLPAEEVYRVYMSLHKLQKQKELATIRFFGKVLGTHADYFIAEAQYPATEEGGDDPPPGAVPVEEKGSGCNALCYFACNDPAGDWTELPPVTPDQLVASSSIRKFFTGDLAAPVRAYPPFPGTEKEYLRAQVARVVAATILCPQGKYTIEEESAPPKVVPLESEEGYQPVPTSAMLKASSWLHYNMAILSIGRCTHPPKEEEEDDITKNDGSTLEPEVPPLTPIEFDDWSTQANDHWGSGSVVVVARSLKWPGAACAMVMEEDKCANFYVGFGHDVMPEAFIVQPPPVIKSEPDDVSEQIDTALGEENAPILALAKTALAEVVLAAEDAEE</sequence>
<name>A0A7S4IPW6_9EUKA</name>
<dbReference type="Pfam" id="PF04712">
    <property type="entry name" value="Radial_spoke"/>
    <property type="match status" value="2"/>
</dbReference>
<evidence type="ECO:0000256" key="1">
    <source>
        <dbReference type="ARBA" id="ARBA00004430"/>
    </source>
</evidence>
<dbReference type="InterPro" id="IPR006802">
    <property type="entry name" value="Radial_spoke"/>
</dbReference>
<organism evidence="7">
    <name type="scientific">Prymnesium polylepis</name>
    <dbReference type="NCBI Taxonomy" id="72548"/>
    <lineage>
        <taxon>Eukaryota</taxon>
        <taxon>Haptista</taxon>
        <taxon>Haptophyta</taxon>
        <taxon>Prymnesiophyceae</taxon>
        <taxon>Prymnesiales</taxon>
        <taxon>Prymnesiaceae</taxon>
        <taxon>Prymnesium</taxon>
    </lineage>
</organism>
<accession>A0A7S4IPW6</accession>
<comment type="subcellular location">
    <subcellularLocation>
        <location evidence="1">Cytoplasm</location>
        <location evidence="1">Cytoskeleton</location>
        <location evidence="1">Cilium axoneme</location>
    </subcellularLocation>
</comment>
<evidence type="ECO:0000256" key="4">
    <source>
        <dbReference type="ARBA" id="ARBA00023212"/>
    </source>
</evidence>